<feature type="domain" description="RING-type" evidence="7">
    <location>
        <begin position="91"/>
        <end position="132"/>
    </location>
</feature>
<evidence type="ECO:0000313" key="9">
    <source>
        <dbReference type="Proteomes" id="UP000271241"/>
    </source>
</evidence>
<dbReference type="PROSITE" id="PS50089">
    <property type="entry name" value="ZF_RING_2"/>
    <property type="match status" value="1"/>
</dbReference>
<organism evidence="8 9">
    <name type="scientific">Thamnocephalis sphaerospora</name>
    <dbReference type="NCBI Taxonomy" id="78915"/>
    <lineage>
        <taxon>Eukaryota</taxon>
        <taxon>Fungi</taxon>
        <taxon>Fungi incertae sedis</taxon>
        <taxon>Zoopagomycota</taxon>
        <taxon>Zoopagomycotina</taxon>
        <taxon>Zoopagomycetes</taxon>
        <taxon>Zoopagales</taxon>
        <taxon>Sigmoideomycetaceae</taxon>
        <taxon>Thamnocephalis</taxon>
    </lineage>
</organism>
<gene>
    <name evidence="8" type="ORF">THASP1DRAFT_19586</name>
</gene>
<proteinExistence type="predicted"/>
<dbReference type="EMBL" id="KZ993077">
    <property type="protein sequence ID" value="RKP05620.1"/>
    <property type="molecule type" value="Genomic_DNA"/>
</dbReference>
<dbReference type="SMART" id="SM00184">
    <property type="entry name" value="RING"/>
    <property type="match status" value="1"/>
</dbReference>
<name>A0A4P9XK66_9FUNG</name>
<evidence type="ECO:0000256" key="3">
    <source>
        <dbReference type="ARBA" id="ARBA00022833"/>
    </source>
</evidence>
<dbReference type="InterPro" id="IPR001841">
    <property type="entry name" value="Znf_RING"/>
</dbReference>
<dbReference type="PANTHER" id="PTHR45931">
    <property type="entry name" value="SI:CH211-59O9.10"/>
    <property type="match status" value="1"/>
</dbReference>
<evidence type="ECO:0000256" key="4">
    <source>
        <dbReference type="PROSITE-ProRule" id="PRU00175"/>
    </source>
</evidence>
<dbReference type="GO" id="GO:0006511">
    <property type="term" value="P:ubiquitin-dependent protein catabolic process"/>
    <property type="evidence" value="ECO:0007669"/>
    <property type="project" value="TreeGrafter"/>
</dbReference>
<dbReference type="Proteomes" id="UP000271241">
    <property type="component" value="Unassembled WGS sequence"/>
</dbReference>
<keyword evidence="9" id="KW-1185">Reference proteome</keyword>
<feature type="non-terminal residue" evidence="8">
    <location>
        <position position="1"/>
    </location>
</feature>
<dbReference type="OrthoDB" id="8062037at2759"/>
<dbReference type="GO" id="GO:0005634">
    <property type="term" value="C:nucleus"/>
    <property type="evidence" value="ECO:0007669"/>
    <property type="project" value="TreeGrafter"/>
</dbReference>
<dbReference type="GO" id="GO:0008270">
    <property type="term" value="F:zinc ion binding"/>
    <property type="evidence" value="ECO:0007669"/>
    <property type="project" value="UniProtKB-KW"/>
</dbReference>
<keyword evidence="6" id="KW-1133">Transmembrane helix</keyword>
<accession>A0A4P9XK66</accession>
<dbReference type="Pfam" id="PF13639">
    <property type="entry name" value="zf-RING_2"/>
    <property type="match status" value="1"/>
</dbReference>
<dbReference type="STRING" id="78915.A0A4P9XK66"/>
<evidence type="ECO:0000256" key="5">
    <source>
        <dbReference type="SAM" id="MobiDB-lite"/>
    </source>
</evidence>
<keyword evidence="3" id="KW-0862">Zinc</keyword>
<evidence type="ECO:0000256" key="2">
    <source>
        <dbReference type="ARBA" id="ARBA00022771"/>
    </source>
</evidence>
<dbReference type="GO" id="GO:0061630">
    <property type="term" value="F:ubiquitin protein ligase activity"/>
    <property type="evidence" value="ECO:0007669"/>
    <property type="project" value="TreeGrafter"/>
</dbReference>
<keyword evidence="2 4" id="KW-0863">Zinc-finger</keyword>
<dbReference type="SUPFAM" id="SSF57850">
    <property type="entry name" value="RING/U-box"/>
    <property type="match status" value="1"/>
</dbReference>
<feature type="compositionally biased region" description="Low complexity" evidence="5">
    <location>
        <begin position="154"/>
        <end position="172"/>
    </location>
</feature>
<dbReference type="Gene3D" id="3.30.40.10">
    <property type="entry name" value="Zinc/RING finger domain, C3HC4 (zinc finger)"/>
    <property type="match status" value="1"/>
</dbReference>
<feature type="transmembrane region" description="Helical" evidence="6">
    <location>
        <begin position="36"/>
        <end position="58"/>
    </location>
</feature>
<protein>
    <recommendedName>
        <fullName evidence="7">RING-type domain-containing protein</fullName>
    </recommendedName>
</protein>
<reference evidence="9" key="1">
    <citation type="journal article" date="2018" name="Nat. Microbiol.">
        <title>Leveraging single-cell genomics to expand the fungal tree of life.</title>
        <authorList>
            <person name="Ahrendt S.R."/>
            <person name="Quandt C.A."/>
            <person name="Ciobanu D."/>
            <person name="Clum A."/>
            <person name="Salamov A."/>
            <person name="Andreopoulos B."/>
            <person name="Cheng J.F."/>
            <person name="Woyke T."/>
            <person name="Pelin A."/>
            <person name="Henrissat B."/>
            <person name="Reynolds N.K."/>
            <person name="Benny G.L."/>
            <person name="Smith M.E."/>
            <person name="James T.Y."/>
            <person name="Grigoriev I.V."/>
        </authorList>
    </citation>
    <scope>NUCLEOTIDE SEQUENCE [LARGE SCALE GENOMIC DNA]</scope>
    <source>
        <strain evidence="9">RSA 1356</strain>
    </source>
</reference>
<evidence type="ECO:0000256" key="1">
    <source>
        <dbReference type="ARBA" id="ARBA00022723"/>
    </source>
</evidence>
<evidence type="ECO:0000256" key="6">
    <source>
        <dbReference type="SAM" id="Phobius"/>
    </source>
</evidence>
<evidence type="ECO:0000313" key="8">
    <source>
        <dbReference type="EMBL" id="RKP05620.1"/>
    </source>
</evidence>
<evidence type="ECO:0000259" key="7">
    <source>
        <dbReference type="PROSITE" id="PS50089"/>
    </source>
</evidence>
<keyword evidence="6" id="KW-0812">Transmembrane</keyword>
<dbReference type="InterPro" id="IPR013083">
    <property type="entry name" value="Znf_RING/FYVE/PHD"/>
</dbReference>
<sequence length="172" mass="18925">ITRAKMLLDVISLLLFLAGNYMVFTSSTCSATAPSLFLTTVILVLVGYFFFLIPLAFYGSVVFCLPLSTAPAASGETGTTWERVAPEHALCSICLADYEEGETLRQLQCHHYFHQSCVDQWLHINAHCPVCKQALLRSNKSHHNNRRADEEQQTETASSASPSPTPLSETSA</sequence>
<feature type="region of interest" description="Disordered" evidence="5">
    <location>
        <begin position="142"/>
        <end position="172"/>
    </location>
</feature>
<feature type="transmembrane region" description="Helical" evidence="6">
    <location>
        <begin position="6"/>
        <end position="24"/>
    </location>
</feature>
<dbReference type="InterPro" id="IPR051834">
    <property type="entry name" value="RING_finger_E3_ligase"/>
</dbReference>
<dbReference type="AlphaFoldDB" id="A0A4P9XK66"/>
<keyword evidence="1" id="KW-0479">Metal-binding</keyword>
<keyword evidence="6" id="KW-0472">Membrane</keyword>
<dbReference type="PANTHER" id="PTHR45931:SF3">
    <property type="entry name" value="RING ZINC FINGER-CONTAINING PROTEIN"/>
    <property type="match status" value="1"/>
</dbReference>